<name>A0AAD7EAA0_9AGAR</name>
<accession>A0AAD7EAA0</accession>
<proteinExistence type="predicted"/>
<reference evidence="1" key="1">
    <citation type="submission" date="2023-03" db="EMBL/GenBank/DDBJ databases">
        <title>Massive genome expansion in bonnet fungi (Mycena s.s.) driven by repeated elements and novel gene families across ecological guilds.</title>
        <authorList>
            <consortium name="Lawrence Berkeley National Laboratory"/>
            <person name="Harder C.B."/>
            <person name="Miyauchi S."/>
            <person name="Viragh M."/>
            <person name="Kuo A."/>
            <person name="Thoen E."/>
            <person name="Andreopoulos B."/>
            <person name="Lu D."/>
            <person name="Skrede I."/>
            <person name="Drula E."/>
            <person name="Henrissat B."/>
            <person name="Morin E."/>
            <person name="Kohler A."/>
            <person name="Barry K."/>
            <person name="LaButti K."/>
            <person name="Morin E."/>
            <person name="Salamov A."/>
            <person name="Lipzen A."/>
            <person name="Mereny Z."/>
            <person name="Hegedus B."/>
            <person name="Baldrian P."/>
            <person name="Stursova M."/>
            <person name="Weitz H."/>
            <person name="Taylor A."/>
            <person name="Grigoriev I.V."/>
            <person name="Nagy L.G."/>
            <person name="Martin F."/>
            <person name="Kauserud H."/>
        </authorList>
    </citation>
    <scope>NUCLEOTIDE SEQUENCE</scope>
    <source>
        <strain evidence="1">CBHHK002</strain>
    </source>
</reference>
<gene>
    <name evidence="1" type="ORF">DFH08DRAFT_629308</name>
</gene>
<organism evidence="1 2">
    <name type="scientific">Mycena albidolilacea</name>
    <dbReference type="NCBI Taxonomy" id="1033008"/>
    <lineage>
        <taxon>Eukaryota</taxon>
        <taxon>Fungi</taxon>
        <taxon>Dikarya</taxon>
        <taxon>Basidiomycota</taxon>
        <taxon>Agaricomycotina</taxon>
        <taxon>Agaricomycetes</taxon>
        <taxon>Agaricomycetidae</taxon>
        <taxon>Agaricales</taxon>
        <taxon>Marasmiineae</taxon>
        <taxon>Mycenaceae</taxon>
        <taxon>Mycena</taxon>
    </lineage>
</organism>
<keyword evidence="2" id="KW-1185">Reference proteome</keyword>
<feature type="non-terminal residue" evidence="1">
    <location>
        <position position="141"/>
    </location>
</feature>
<evidence type="ECO:0000313" key="1">
    <source>
        <dbReference type="EMBL" id="KAJ7306764.1"/>
    </source>
</evidence>
<sequence length="141" mass="15886">REMAAKQEEAEHISLTDPASVKCAIDWELWRYADYNVAHFWSIHVLGLHHNPQCGRTHIVIKEFEYVPAAKNLKHKFCVLTCRVFLIKDVLHDIETAMGLDPGKGQEYVDSLISEVLGEHLRVPFIELALGDGIPVQLGSG</sequence>
<dbReference type="Proteomes" id="UP001218218">
    <property type="component" value="Unassembled WGS sequence"/>
</dbReference>
<dbReference type="AlphaFoldDB" id="A0AAD7EAA0"/>
<dbReference type="EMBL" id="JARIHO010000091">
    <property type="protein sequence ID" value="KAJ7306764.1"/>
    <property type="molecule type" value="Genomic_DNA"/>
</dbReference>
<comment type="caution">
    <text evidence="1">The sequence shown here is derived from an EMBL/GenBank/DDBJ whole genome shotgun (WGS) entry which is preliminary data.</text>
</comment>
<feature type="non-terminal residue" evidence="1">
    <location>
        <position position="1"/>
    </location>
</feature>
<protein>
    <submittedName>
        <fullName evidence="1">Uncharacterized protein</fullName>
    </submittedName>
</protein>
<evidence type="ECO:0000313" key="2">
    <source>
        <dbReference type="Proteomes" id="UP001218218"/>
    </source>
</evidence>